<dbReference type="RefSeq" id="WP_231962473.1">
    <property type="nucleotide sequence ID" value="NZ_CP036276.1"/>
</dbReference>
<protein>
    <submittedName>
        <fullName evidence="3">3-oxoacyl-[acyl-carrier-protein] reductase FabG</fullName>
        <ecNumber evidence="3">1.1.1.100</ecNumber>
    </submittedName>
</protein>
<dbReference type="PANTHER" id="PTHR43639">
    <property type="entry name" value="OXIDOREDUCTASE, SHORT-CHAIN DEHYDROGENASE/REDUCTASE FAMILY (AFU_ORTHOLOGUE AFUA_5G02870)"/>
    <property type="match status" value="1"/>
</dbReference>
<comment type="similarity">
    <text evidence="1">Belongs to the short-chain dehydrogenases/reductases (SDR) family.</text>
</comment>
<accession>A0A517ZY89</accession>
<dbReference type="Proteomes" id="UP000319383">
    <property type="component" value="Chromosome"/>
</dbReference>
<dbReference type="Pfam" id="PF13561">
    <property type="entry name" value="adh_short_C2"/>
    <property type="match status" value="1"/>
</dbReference>
<evidence type="ECO:0000313" key="3">
    <source>
        <dbReference type="EMBL" id="QDU47443.1"/>
    </source>
</evidence>
<dbReference type="FunFam" id="3.40.50.720:FF:000084">
    <property type="entry name" value="Short-chain dehydrogenase reductase"/>
    <property type="match status" value="1"/>
</dbReference>
<dbReference type="PROSITE" id="PS00061">
    <property type="entry name" value="ADH_SHORT"/>
    <property type="match status" value="1"/>
</dbReference>
<dbReference type="InterPro" id="IPR002347">
    <property type="entry name" value="SDR_fam"/>
</dbReference>
<dbReference type="KEGG" id="sdyn:Mal52_59740"/>
<dbReference type="Gene3D" id="3.40.50.720">
    <property type="entry name" value="NAD(P)-binding Rossmann-like Domain"/>
    <property type="match status" value="1"/>
</dbReference>
<dbReference type="PANTHER" id="PTHR43639:SF1">
    <property type="entry name" value="SHORT-CHAIN DEHYDROGENASE_REDUCTASE FAMILY PROTEIN"/>
    <property type="match status" value="1"/>
</dbReference>
<gene>
    <name evidence="3" type="primary">fabG_12</name>
    <name evidence="3" type="ORF">Mal52_59740</name>
</gene>
<dbReference type="InterPro" id="IPR020904">
    <property type="entry name" value="Sc_DH/Rdtase_CS"/>
</dbReference>
<evidence type="ECO:0000313" key="4">
    <source>
        <dbReference type="Proteomes" id="UP000319383"/>
    </source>
</evidence>
<dbReference type="SUPFAM" id="SSF51735">
    <property type="entry name" value="NAD(P)-binding Rossmann-fold domains"/>
    <property type="match status" value="1"/>
</dbReference>
<organism evidence="3 4">
    <name type="scientific">Symmachiella dynata</name>
    <dbReference type="NCBI Taxonomy" id="2527995"/>
    <lineage>
        <taxon>Bacteria</taxon>
        <taxon>Pseudomonadati</taxon>
        <taxon>Planctomycetota</taxon>
        <taxon>Planctomycetia</taxon>
        <taxon>Planctomycetales</taxon>
        <taxon>Planctomycetaceae</taxon>
        <taxon>Symmachiella</taxon>
    </lineage>
</organism>
<name>A0A517ZY89_9PLAN</name>
<dbReference type="AlphaFoldDB" id="A0A517ZY89"/>
<proteinExistence type="inferred from homology"/>
<evidence type="ECO:0000256" key="1">
    <source>
        <dbReference type="ARBA" id="ARBA00006484"/>
    </source>
</evidence>
<evidence type="ECO:0000256" key="2">
    <source>
        <dbReference type="ARBA" id="ARBA00023002"/>
    </source>
</evidence>
<dbReference type="EMBL" id="CP036276">
    <property type="protein sequence ID" value="QDU47443.1"/>
    <property type="molecule type" value="Genomic_DNA"/>
</dbReference>
<keyword evidence="4" id="KW-1185">Reference proteome</keyword>
<dbReference type="GO" id="GO:0004316">
    <property type="term" value="F:3-oxoacyl-[acyl-carrier-protein] reductase (NADPH) activity"/>
    <property type="evidence" value="ECO:0007669"/>
    <property type="project" value="UniProtKB-EC"/>
</dbReference>
<sequence>MTMQFAGRSVLLTGASRGIGRATAIQLAQSGADVAINYWATDDIQRQEATDVAAEIESLGRRALLLEADVSDKAAVEEIVQRTVETFGRLDHFVACACYSDRQRMLVAEMEGFQRTIDVTMWGAFHGLRAAAAQMVAQGQGGSIVIVSSPRAFMPHPGSMAYNMAKAAVDQMIRTAATELTSERIRVNGIHPGWIDTPGERKFLSEAALARHAAELPWGRLGTADEVARAILFMLSDDADYMTGSFMKVDGGISLPMWAKKNG</sequence>
<reference evidence="3 4" key="1">
    <citation type="submission" date="2019-02" db="EMBL/GenBank/DDBJ databases">
        <title>Deep-cultivation of Planctomycetes and their phenomic and genomic characterization uncovers novel biology.</title>
        <authorList>
            <person name="Wiegand S."/>
            <person name="Jogler M."/>
            <person name="Boedeker C."/>
            <person name="Pinto D."/>
            <person name="Vollmers J."/>
            <person name="Rivas-Marin E."/>
            <person name="Kohn T."/>
            <person name="Peeters S.H."/>
            <person name="Heuer A."/>
            <person name="Rast P."/>
            <person name="Oberbeckmann S."/>
            <person name="Bunk B."/>
            <person name="Jeske O."/>
            <person name="Meyerdierks A."/>
            <person name="Storesund J.E."/>
            <person name="Kallscheuer N."/>
            <person name="Luecker S."/>
            <person name="Lage O.M."/>
            <person name="Pohl T."/>
            <person name="Merkel B.J."/>
            <person name="Hornburger P."/>
            <person name="Mueller R.-W."/>
            <person name="Bruemmer F."/>
            <person name="Labrenz M."/>
            <person name="Spormann A.M."/>
            <person name="Op den Camp H."/>
            <person name="Overmann J."/>
            <person name="Amann R."/>
            <person name="Jetten M.S.M."/>
            <person name="Mascher T."/>
            <person name="Medema M.H."/>
            <person name="Devos D.P."/>
            <person name="Kaster A.-K."/>
            <person name="Ovreas L."/>
            <person name="Rohde M."/>
            <person name="Galperin M.Y."/>
            <person name="Jogler C."/>
        </authorList>
    </citation>
    <scope>NUCLEOTIDE SEQUENCE [LARGE SCALE GENOMIC DNA]</scope>
    <source>
        <strain evidence="3 4">Mal52</strain>
    </source>
</reference>
<dbReference type="CDD" id="cd05233">
    <property type="entry name" value="SDR_c"/>
    <property type="match status" value="1"/>
</dbReference>
<dbReference type="PRINTS" id="PR00081">
    <property type="entry name" value="GDHRDH"/>
</dbReference>
<keyword evidence="2 3" id="KW-0560">Oxidoreductase</keyword>
<dbReference type="EC" id="1.1.1.100" evidence="3"/>
<dbReference type="InterPro" id="IPR036291">
    <property type="entry name" value="NAD(P)-bd_dom_sf"/>
</dbReference>